<dbReference type="AlphaFoldDB" id="A0A1G6GVF6"/>
<feature type="transmembrane region" description="Helical" evidence="12">
    <location>
        <begin position="208"/>
        <end position="225"/>
    </location>
</feature>
<proteinExistence type="inferred from homology"/>
<dbReference type="PROSITE" id="PS51257">
    <property type="entry name" value="PROKAR_LIPOPROTEIN"/>
    <property type="match status" value="1"/>
</dbReference>
<evidence type="ECO:0000256" key="5">
    <source>
        <dbReference type="ARBA" id="ARBA00022729"/>
    </source>
</evidence>
<dbReference type="CDD" id="cd20070">
    <property type="entry name" value="5TM_YidC_Alb3"/>
    <property type="match status" value="1"/>
</dbReference>
<evidence type="ECO:0000256" key="8">
    <source>
        <dbReference type="ARBA" id="ARBA00023136"/>
    </source>
</evidence>
<evidence type="ECO:0000256" key="2">
    <source>
        <dbReference type="ARBA" id="ARBA00022448"/>
    </source>
</evidence>
<comment type="function">
    <text evidence="12">Required for the insertion and/or proper folding and/or complex formation of integral membrane proteins into the membrane. Involved in integration of membrane proteins that insert both dependently and independently of the Sec translocase complex, as well as at least some lipoproteins.</text>
</comment>
<evidence type="ECO:0000256" key="10">
    <source>
        <dbReference type="ARBA" id="ARBA00023186"/>
    </source>
</evidence>
<comment type="similarity">
    <text evidence="12">Belongs to the OXA1/ALB3/YidC family. Type 2 subfamily.</text>
</comment>
<reference evidence="16" key="1">
    <citation type="submission" date="2016-09" db="EMBL/GenBank/DDBJ databases">
        <authorList>
            <person name="Varghese N."/>
            <person name="Submissions S."/>
        </authorList>
    </citation>
    <scope>NUCLEOTIDE SEQUENCE [LARGE SCALE GENOMIC DNA]</scope>
    <source>
        <strain evidence="16">25nlg</strain>
    </source>
</reference>
<dbReference type="RefSeq" id="WP_090774650.1">
    <property type="nucleotide sequence ID" value="NZ_FMYM01000002.1"/>
</dbReference>
<evidence type="ECO:0000259" key="14">
    <source>
        <dbReference type="Pfam" id="PF02096"/>
    </source>
</evidence>
<dbReference type="InterPro" id="IPR047196">
    <property type="entry name" value="YidC_ALB_C"/>
</dbReference>
<sequence>MHKRIGLIASLLLMTVVLAACGTNEPITAESEGFWNSFFVYPMSWLITWFSDFTGGHYGWGIVIVTILIRILILPLALKAQKSSRAMQKLRPQMTEIQKRMKDAQDMQKKQEIQREMIGLYQKNGVNPAAGCLPAIIQIPIIMALYFAIMRTEAIGQGPESHFLWFNLGEIDYVLPVIAAITTFIAFKMSMSQMPANPLGEGMPNPMNMLLWIFPVLIIAAGFTLPSALALYWVIGNLFMIAQTYFVVIRPNQLEKAESDDNKA</sequence>
<dbReference type="GO" id="GO:0032977">
    <property type="term" value="F:membrane insertase activity"/>
    <property type="evidence" value="ECO:0007669"/>
    <property type="project" value="InterPro"/>
</dbReference>
<evidence type="ECO:0000256" key="1">
    <source>
        <dbReference type="ARBA" id="ARBA00004651"/>
    </source>
</evidence>
<keyword evidence="3 12" id="KW-1003">Cell membrane</keyword>
<protein>
    <recommendedName>
        <fullName evidence="12">Membrane protein insertase YidC</fullName>
    </recommendedName>
    <alternativeName>
        <fullName evidence="12">Foldase YidC</fullName>
    </alternativeName>
    <alternativeName>
        <fullName evidence="12">Membrane integrase YidC</fullName>
    </alternativeName>
    <alternativeName>
        <fullName evidence="12">Membrane protein YidC</fullName>
    </alternativeName>
</protein>
<dbReference type="GO" id="GO:0051205">
    <property type="term" value="P:protein insertion into membrane"/>
    <property type="evidence" value="ECO:0007669"/>
    <property type="project" value="TreeGrafter"/>
</dbReference>
<dbReference type="GO" id="GO:0005886">
    <property type="term" value="C:plasma membrane"/>
    <property type="evidence" value="ECO:0007669"/>
    <property type="project" value="UniProtKB-SubCell"/>
</dbReference>
<evidence type="ECO:0000256" key="3">
    <source>
        <dbReference type="ARBA" id="ARBA00022475"/>
    </source>
</evidence>
<dbReference type="Pfam" id="PF02096">
    <property type="entry name" value="60KD_IMP"/>
    <property type="match status" value="1"/>
</dbReference>
<dbReference type="EMBL" id="FMYM01000002">
    <property type="protein sequence ID" value="SDB86002.1"/>
    <property type="molecule type" value="Genomic_DNA"/>
</dbReference>
<evidence type="ECO:0000256" key="7">
    <source>
        <dbReference type="ARBA" id="ARBA00022989"/>
    </source>
</evidence>
<dbReference type="PANTHER" id="PTHR12428">
    <property type="entry name" value="OXA1"/>
    <property type="match status" value="1"/>
</dbReference>
<feature type="chain" id="PRO_5039551616" description="Membrane protein insertase YidC" evidence="13">
    <location>
        <begin position="20"/>
        <end position="264"/>
    </location>
</feature>
<dbReference type="OrthoDB" id="9780552at2"/>
<keyword evidence="6 12" id="KW-0653">Protein transport</keyword>
<evidence type="ECO:0000256" key="6">
    <source>
        <dbReference type="ARBA" id="ARBA00022927"/>
    </source>
</evidence>
<keyword evidence="2 12" id="KW-0813">Transport</keyword>
<dbReference type="PANTHER" id="PTHR12428:SF65">
    <property type="entry name" value="CYTOCHROME C OXIDASE ASSEMBLY PROTEIN COX18, MITOCHONDRIAL"/>
    <property type="match status" value="1"/>
</dbReference>
<keyword evidence="7 12" id="KW-1133">Transmembrane helix</keyword>
<gene>
    <name evidence="12" type="primary">yidC</name>
    <name evidence="15" type="ORF">SAMN05421737_10267</name>
</gene>
<accession>A0A1G6GVF6</accession>
<keyword evidence="16" id="KW-1185">Reference proteome</keyword>
<feature type="transmembrane region" description="Helical" evidence="12">
    <location>
        <begin position="164"/>
        <end position="187"/>
    </location>
</feature>
<organism evidence="15 16">
    <name type="scientific">Shouchella lonarensis</name>
    <dbReference type="NCBI Taxonomy" id="1464122"/>
    <lineage>
        <taxon>Bacteria</taxon>
        <taxon>Bacillati</taxon>
        <taxon>Bacillota</taxon>
        <taxon>Bacilli</taxon>
        <taxon>Bacillales</taxon>
        <taxon>Bacillaceae</taxon>
        <taxon>Shouchella</taxon>
    </lineage>
</organism>
<feature type="transmembrane region" description="Helical" evidence="12">
    <location>
        <begin position="58"/>
        <end position="78"/>
    </location>
</feature>
<evidence type="ECO:0000256" key="11">
    <source>
        <dbReference type="ARBA" id="ARBA00023288"/>
    </source>
</evidence>
<dbReference type="NCBIfam" id="TIGR03592">
    <property type="entry name" value="yidC_oxa1_cterm"/>
    <property type="match status" value="1"/>
</dbReference>
<name>A0A1G6GVF6_9BACI</name>
<evidence type="ECO:0000256" key="13">
    <source>
        <dbReference type="SAM" id="SignalP"/>
    </source>
</evidence>
<evidence type="ECO:0000313" key="15">
    <source>
        <dbReference type="EMBL" id="SDB86002.1"/>
    </source>
</evidence>
<evidence type="ECO:0000256" key="4">
    <source>
        <dbReference type="ARBA" id="ARBA00022692"/>
    </source>
</evidence>
<keyword evidence="11 12" id="KW-0449">Lipoprotein</keyword>
<dbReference type="STRING" id="1464122.SAMN05421737_10267"/>
<keyword evidence="9" id="KW-0564">Palmitate</keyword>
<dbReference type="InterPro" id="IPR028055">
    <property type="entry name" value="YidC/Oxa/ALB_C"/>
</dbReference>
<keyword evidence="8 12" id="KW-0472">Membrane</keyword>
<dbReference type="HAMAP" id="MF_01811">
    <property type="entry name" value="YidC_type2"/>
    <property type="match status" value="1"/>
</dbReference>
<dbReference type="Proteomes" id="UP000242662">
    <property type="component" value="Unassembled WGS sequence"/>
</dbReference>
<keyword evidence="5 12" id="KW-0732">Signal</keyword>
<keyword evidence="10 12" id="KW-0143">Chaperone</keyword>
<evidence type="ECO:0000256" key="12">
    <source>
        <dbReference type="HAMAP-Rule" id="MF_01811"/>
    </source>
</evidence>
<dbReference type="GO" id="GO:0015031">
    <property type="term" value="P:protein transport"/>
    <property type="evidence" value="ECO:0007669"/>
    <property type="project" value="UniProtKB-KW"/>
</dbReference>
<feature type="signal peptide" evidence="13">
    <location>
        <begin position="1"/>
        <end position="19"/>
    </location>
</feature>
<dbReference type="InterPro" id="IPR001708">
    <property type="entry name" value="YidC/ALB3/OXA1/COX18"/>
</dbReference>
<feature type="transmembrane region" description="Helical" evidence="12">
    <location>
        <begin position="231"/>
        <end position="249"/>
    </location>
</feature>
<keyword evidence="4 12" id="KW-0812">Transmembrane</keyword>
<dbReference type="InterPro" id="IPR023060">
    <property type="entry name" value="YidC/YidC1/YidC2_Firmicutes"/>
</dbReference>
<evidence type="ECO:0000313" key="16">
    <source>
        <dbReference type="Proteomes" id="UP000242662"/>
    </source>
</evidence>
<comment type="subcellular location">
    <subcellularLocation>
        <location evidence="1 12">Cell membrane</location>
        <topology evidence="1 12">Multi-pass membrane protein</topology>
    </subcellularLocation>
</comment>
<feature type="transmembrane region" description="Helical" evidence="12">
    <location>
        <begin position="125"/>
        <end position="149"/>
    </location>
</feature>
<feature type="domain" description="Membrane insertase YidC/Oxa/ALB C-terminal" evidence="14">
    <location>
        <begin position="58"/>
        <end position="247"/>
    </location>
</feature>
<evidence type="ECO:0000256" key="9">
    <source>
        <dbReference type="ARBA" id="ARBA00023139"/>
    </source>
</evidence>